<evidence type="ECO:0000313" key="9">
    <source>
        <dbReference type="Proteomes" id="UP000230390"/>
    </source>
</evidence>
<dbReference type="InterPro" id="IPR051310">
    <property type="entry name" value="MCP_chemotaxis"/>
</dbReference>
<dbReference type="CDD" id="cd19411">
    <property type="entry name" value="MCP2201-like_sensor"/>
    <property type="match status" value="1"/>
</dbReference>
<dbReference type="EMBL" id="PDOC01000001">
    <property type="protein sequence ID" value="PIL46811.1"/>
    <property type="molecule type" value="Genomic_DNA"/>
</dbReference>
<keyword evidence="4" id="KW-0807">Transducer</keyword>
<dbReference type="PROSITE" id="PS50885">
    <property type="entry name" value="HAMP"/>
    <property type="match status" value="1"/>
</dbReference>
<dbReference type="GO" id="GO:0006935">
    <property type="term" value="P:chemotaxis"/>
    <property type="evidence" value="ECO:0007669"/>
    <property type="project" value="InterPro"/>
</dbReference>
<evidence type="ECO:0000256" key="2">
    <source>
        <dbReference type="ARBA" id="ARBA00022481"/>
    </source>
</evidence>
<dbReference type="CDD" id="cd11386">
    <property type="entry name" value="MCP_signal"/>
    <property type="match status" value="1"/>
</dbReference>
<evidence type="ECO:0000313" key="8">
    <source>
        <dbReference type="EMBL" id="PIL46811.1"/>
    </source>
</evidence>
<evidence type="ECO:0000256" key="3">
    <source>
        <dbReference type="ARBA" id="ARBA00029447"/>
    </source>
</evidence>
<organism evidence="8 9">
    <name type="scientific">Massilia eurypsychrophila</name>
    <dbReference type="NCBI Taxonomy" id="1485217"/>
    <lineage>
        <taxon>Bacteria</taxon>
        <taxon>Pseudomonadati</taxon>
        <taxon>Pseudomonadota</taxon>
        <taxon>Betaproteobacteria</taxon>
        <taxon>Burkholderiales</taxon>
        <taxon>Oxalobacteraceae</taxon>
        <taxon>Telluria group</taxon>
        <taxon>Massilia</taxon>
    </lineage>
</organism>
<feature type="domain" description="Methyl-accepting transducer" evidence="6">
    <location>
        <begin position="270"/>
        <end position="499"/>
    </location>
</feature>
<comment type="subcellular location">
    <subcellularLocation>
        <location evidence="1">Membrane</location>
    </subcellularLocation>
</comment>
<dbReference type="GO" id="GO:0005886">
    <property type="term" value="C:plasma membrane"/>
    <property type="evidence" value="ECO:0007669"/>
    <property type="project" value="TreeGrafter"/>
</dbReference>
<gene>
    <name evidence="8" type="ORF">CR105_01285</name>
</gene>
<dbReference type="SUPFAM" id="SSF58104">
    <property type="entry name" value="Methyl-accepting chemotaxis protein (MCP) signaling domain"/>
    <property type="match status" value="1"/>
</dbReference>
<reference evidence="8 9" key="1">
    <citation type="submission" date="2017-10" db="EMBL/GenBank/DDBJ databases">
        <title>Massilia psychrophilum sp. nov., a novel purple-pigmented bacterium isolated from Tianshan glacier, Xinjiang Municipality, China.</title>
        <authorList>
            <person name="Wang H."/>
        </authorList>
    </citation>
    <scope>NUCLEOTIDE SEQUENCE [LARGE SCALE GENOMIC DNA]</scope>
    <source>
        <strain evidence="8 9">JCM 30074</strain>
    </source>
</reference>
<feature type="transmembrane region" description="Helical" evidence="5">
    <location>
        <begin position="12"/>
        <end position="35"/>
    </location>
</feature>
<dbReference type="RefSeq" id="WP_099786613.1">
    <property type="nucleotide sequence ID" value="NZ_JBHLYV010000100.1"/>
</dbReference>
<dbReference type="PANTHER" id="PTHR43531:SF14">
    <property type="entry name" value="METHYL-ACCEPTING CHEMOTAXIS PROTEIN I-RELATED"/>
    <property type="match status" value="1"/>
</dbReference>
<keyword evidence="5" id="KW-0812">Transmembrane</keyword>
<dbReference type="InterPro" id="IPR047347">
    <property type="entry name" value="YvaQ-like_sensor"/>
</dbReference>
<dbReference type="PRINTS" id="PR00260">
    <property type="entry name" value="CHEMTRNSDUCR"/>
</dbReference>
<accession>A0A2G8TL86</accession>
<keyword evidence="5" id="KW-1133">Transmembrane helix</keyword>
<dbReference type="PROSITE" id="PS50111">
    <property type="entry name" value="CHEMOTAXIS_TRANSDUC_2"/>
    <property type="match status" value="1"/>
</dbReference>
<evidence type="ECO:0000256" key="1">
    <source>
        <dbReference type="ARBA" id="ARBA00004370"/>
    </source>
</evidence>
<dbReference type="Proteomes" id="UP000230390">
    <property type="component" value="Unassembled WGS sequence"/>
</dbReference>
<dbReference type="GO" id="GO:0007165">
    <property type="term" value="P:signal transduction"/>
    <property type="evidence" value="ECO:0007669"/>
    <property type="project" value="UniProtKB-KW"/>
</dbReference>
<evidence type="ECO:0008006" key="10">
    <source>
        <dbReference type="Google" id="ProtNLM"/>
    </source>
</evidence>
<evidence type="ECO:0000259" key="6">
    <source>
        <dbReference type="PROSITE" id="PS50111"/>
    </source>
</evidence>
<dbReference type="SMART" id="SM00304">
    <property type="entry name" value="HAMP"/>
    <property type="match status" value="1"/>
</dbReference>
<dbReference type="InterPro" id="IPR024478">
    <property type="entry name" value="HlyB_4HB_MCP"/>
</dbReference>
<protein>
    <recommendedName>
        <fullName evidence="10">Methyl-accepting chemotaxis protein</fullName>
    </recommendedName>
</protein>
<dbReference type="OrthoDB" id="5441488at2"/>
<dbReference type="PANTHER" id="PTHR43531">
    <property type="entry name" value="PROTEIN ICFG"/>
    <property type="match status" value="1"/>
</dbReference>
<evidence type="ECO:0000259" key="7">
    <source>
        <dbReference type="PROSITE" id="PS50885"/>
    </source>
</evidence>
<sequence length="558" mass="58987">MNLLKNMKVGTRLALGFAVVLAFSVLIAVVGVMQLNAIAHEAERMLAQPIQKERDAADWDRYISIAVIRTSAIAKSSDVSLVPFFAANAALTTKGTAETVKKLEPLLVTDAEKKAYGDAMAVRKTYLASRDQVTRLKAEGKPEEAEDVLTKVYLPAAESYQALVARFLAVQRQNLDSMKGQIEESRDAAQTRVVVLAALSLLCGIAFAWWLTVGITAPVRRAVASARRVADGDLTEDIQVTSTDELGQLQQALKDMNANLLKIVRDIRTGTDEMATASSEIAAGNLDLSSRTEQQAASIEETASSMEELTSTVKQNADNAMQANVLTNEASSVATEGGAVVAQVVRTMADITTSSKKIVDIIGVIDGIAFQTNILALNAAVEAARAGEQGRGFAVVAAEVRTLAQRSASAAKEIKGLIDDSVDKVDTGSTLVQKAGATMGQIVSSVQRVTDIMAEITAASREQSAGIEEVNRAIAQMDQVTQQNAALVEESAAAAGSMHDQATGLARAVSAFKLGMEPVAAQTAPRAPVAARAAAKPALAAPMRRPRLPAAGDEWEQF</sequence>
<keyword evidence="5" id="KW-0472">Membrane</keyword>
<dbReference type="AlphaFoldDB" id="A0A2G8TL86"/>
<feature type="domain" description="HAMP" evidence="7">
    <location>
        <begin position="213"/>
        <end position="265"/>
    </location>
</feature>
<dbReference type="Pfam" id="PF00672">
    <property type="entry name" value="HAMP"/>
    <property type="match status" value="1"/>
</dbReference>
<comment type="similarity">
    <text evidence="3">Belongs to the methyl-accepting chemotaxis (MCP) protein family.</text>
</comment>
<keyword evidence="9" id="KW-1185">Reference proteome</keyword>
<dbReference type="Gene3D" id="1.10.287.950">
    <property type="entry name" value="Methyl-accepting chemotaxis protein"/>
    <property type="match status" value="1"/>
</dbReference>
<dbReference type="InterPro" id="IPR004089">
    <property type="entry name" value="MCPsignal_dom"/>
</dbReference>
<dbReference type="CDD" id="cd06225">
    <property type="entry name" value="HAMP"/>
    <property type="match status" value="1"/>
</dbReference>
<dbReference type="InterPro" id="IPR003660">
    <property type="entry name" value="HAMP_dom"/>
</dbReference>
<dbReference type="Pfam" id="PF00015">
    <property type="entry name" value="MCPsignal"/>
    <property type="match status" value="1"/>
</dbReference>
<evidence type="ECO:0000256" key="5">
    <source>
        <dbReference type="SAM" id="Phobius"/>
    </source>
</evidence>
<comment type="caution">
    <text evidence="8">The sequence shown here is derived from an EMBL/GenBank/DDBJ whole genome shotgun (WGS) entry which is preliminary data.</text>
</comment>
<dbReference type="SMART" id="SM00283">
    <property type="entry name" value="MA"/>
    <property type="match status" value="1"/>
</dbReference>
<name>A0A2G8TL86_9BURK</name>
<dbReference type="FunFam" id="1.10.287.950:FF:000001">
    <property type="entry name" value="Methyl-accepting chemotaxis sensory transducer"/>
    <property type="match status" value="1"/>
</dbReference>
<dbReference type="Pfam" id="PF12729">
    <property type="entry name" value="4HB_MCP_1"/>
    <property type="match status" value="1"/>
</dbReference>
<proteinExistence type="inferred from homology"/>
<evidence type="ECO:0000256" key="4">
    <source>
        <dbReference type="PROSITE-ProRule" id="PRU00284"/>
    </source>
</evidence>
<dbReference type="InterPro" id="IPR004090">
    <property type="entry name" value="Chemotax_Me-accpt_rcpt"/>
</dbReference>
<keyword evidence="2" id="KW-0488">Methylation</keyword>
<dbReference type="GO" id="GO:0004888">
    <property type="term" value="F:transmembrane signaling receptor activity"/>
    <property type="evidence" value="ECO:0007669"/>
    <property type="project" value="InterPro"/>
</dbReference>